<evidence type="ECO:0000313" key="3">
    <source>
        <dbReference type="Proteomes" id="UP000319143"/>
    </source>
</evidence>
<dbReference type="SUPFAM" id="SSF53474">
    <property type="entry name" value="alpha/beta-Hydrolases"/>
    <property type="match status" value="1"/>
</dbReference>
<dbReference type="InterPro" id="IPR029058">
    <property type="entry name" value="AB_hydrolase_fold"/>
</dbReference>
<dbReference type="PANTHER" id="PTHR12277:SF81">
    <property type="entry name" value="PROTEIN ABHD13"/>
    <property type="match status" value="1"/>
</dbReference>
<evidence type="ECO:0000313" key="2">
    <source>
        <dbReference type="EMBL" id="TWU35989.1"/>
    </source>
</evidence>
<gene>
    <name evidence="2" type="ORF">Poly41_37410</name>
</gene>
<accession>A0A5C6DMA5</accession>
<sequence>MLHRPIHRFRSYLLDRLVLRPTRDWVDHGAQERVMLSTSGGPLETFLHRPLGPHRDDSTESADLLILKFPGTAGRAERSTPFPAESLDRRRVHVWTWNPPGYGRSAGRATLGGIADASVDFYQQVTERYRNALPPIWLCGNSLGCVTALHVAAVAEQPPAGLMLRNPPPIDQVVRRVAAAYPLGRLIDPVVDQLASSMNALHTAPRVHVPAVFLQSERDTLVPPEMQQRIRAVYGGPQRLVPLRGLSHDGLIDEEHQASIRGAIAWLCQQNGLSILTT</sequence>
<reference evidence="2 3" key="1">
    <citation type="submission" date="2019-02" db="EMBL/GenBank/DDBJ databases">
        <title>Deep-cultivation of Planctomycetes and their phenomic and genomic characterization uncovers novel biology.</title>
        <authorList>
            <person name="Wiegand S."/>
            <person name="Jogler M."/>
            <person name="Boedeker C."/>
            <person name="Pinto D."/>
            <person name="Vollmers J."/>
            <person name="Rivas-Marin E."/>
            <person name="Kohn T."/>
            <person name="Peeters S.H."/>
            <person name="Heuer A."/>
            <person name="Rast P."/>
            <person name="Oberbeckmann S."/>
            <person name="Bunk B."/>
            <person name="Jeske O."/>
            <person name="Meyerdierks A."/>
            <person name="Storesund J.E."/>
            <person name="Kallscheuer N."/>
            <person name="Luecker S."/>
            <person name="Lage O.M."/>
            <person name="Pohl T."/>
            <person name="Merkel B.J."/>
            <person name="Hornburger P."/>
            <person name="Mueller R.-W."/>
            <person name="Bruemmer F."/>
            <person name="Labrenz M."/>
            <person name="Spormann A.M."/>
            <person name="Op Den Camp H."/>
            <person name="Overmann J."/>
            <person name="Amann R."/>
            <person name="Jetten M.S.M."/>
            <person name="Mascher T."/>
            <person name="Medema M.H."/>
            <person name="Devos D.P."/>
            <person name="Kaster A.-K."/>
            <person name="Ovreas L."/>
            <person name="Rohde M."/>
            <person name="Galperin M.Y."/>
            <person name="Jogler C."/>
        </authorList>
    </citation>
    <scope>NUCLEOTIDE SEQUENCE [LARGE SCALE GENOMIC DNA]</scope>
    <source>
        <strain evidence="2 3">Poly41</strain>
    </source>
</reference>
<comment type="caution">
    <text evidence="2">The sequence shown here is derived from an EMBL/GenBank/DDBJ whole genome shotgun (WGS) entry which is preliminary data.</text>
</comment>
<proteinExistence type="predicted"/>
<dbReference type="InterPro" id="IPR022742">
    <property type="entry name" value="Hydrolase_4"/>
</dbReference>
<organism evidence="2 3">
    <name type="scientific">Novipirellula artificiosorum</name>
    <dbReference type="NCBI Taxonomy" id="2528016"/>
    <lineage>
        <taxon>Bacteria</taxon>
        <taxon>Pseudomonadati</taxon>
        <taxon>Planctomycetota</taxon>
        <taxon>Planctomycetia</taxon>
        <taxon>Pirellulales</taxon>
        <taxon>Pirellulaceae</taxon>
        <taxon>Novipirellula</taxon>
    </lineage>
</organism>
<dbReference type="Gene3D" id="3.40.50.1820">
    <property type="entry name" value="alpha/beta hydrolase"/>
    <property type="match status" value="1"/>
</dbReference>
<dbReference type="GO" id="GO:0016787">
    <property type="term" value="F:hydrolase activity"/>
    <property type="evidence" value="ECO:0007669"/>
    <property type="project" value="UniProtKB-KW"/>
</dbReference>
<dbReference type="AlphaFoldDB" id="A0A5C6DMA5"/>
<protein>
    <submittedName>
        <fullName evidence="2">Alpha/beta hydrolase family protein</fullName>
    </submittedName>
</protein>
<keyword evidence="2" id="KW-0378">Hydrolase</keyword>
<dbReference type="Proteomes" id="UP000319143">
    <property type="component" value="Unassembled WGS sequence"/>
</dbReference>
<dbReference type="Pfam" id="PF12146">
    <property type="entry name" value="Hydrolase_4"/>
    <property type="match status" value="1"/>
</dbReference>
<dbReference type="PANTHER" id="PTHR12277">
    <property type="entry name" value="ALPHA/BETA HYDROLASE DOMAIN-CONTAINING PROTEIN"/>
    <property type="match status" value="1"/>
</dbReference>
<name>A0A5C6DMA5_9BACT</name>
<evidence type="ECO:0000259" key="1">
    <source>
        <dbReference type="Pfam" id="PF12146"/>
    </source>
</evidence>
<dbReference type="OrthoDB" id="266072at2"/>
<keyword evidence="3" id="KW-1185">Reference proteome</keyword>
<feature type="domain" description="Serine aminopeptidase S33" evidence="1">
    <location>
        <begin position="65"/>
        <end position="168"/>
    </location>
</feature>
<dbReference type="EMBL" id="SJPV01000006">
    <property type="protein sequence ID" value="TWU35989.1"/>
    <property type="molecule type" value="Genomic_DNA"/>
</dbReference>
<dbReference type="RefSeq" id="WP_146528046.1">
    <property type="nucleotide sequence ID" value="NZ_SJPV01000006.1"/>
</dbReference>